<reference evidence="3 4" key="1">
    <citation type="journal article" date="2016" name="Genome Announc.">
        <title>Draft Genome Sequence of Paenibacillus amylolyticus Heshi-A3, Isolated from Fermented Rice Bran in a Japanese Fermented Seafood Dish.</title>
        <authorList>
            <person name="Akuzawa S."/>
            <person name="Nagaoka J."/>
            <person name="Kanekatsu M."/>
            <person name="Kubota E."/>
            <person name="Ohtake R."/>
            <person name="Suzuki T."/>
            <person name="Kanesaki Y."/>
        </authorList>
    </citation>
    <scope>NUCLEOTIDE SEQUENCE [LARGE SCALE GENOMIC DNA]</scope>
    <source>
        <strain evidence="3 4">Heshi-A3</strain>
    </source>
</reference>
<gene>
    <name evidence="3" type="ORF">PAHA3_2940</name>
</gene>
<dbReference type="GO" id="GO:0016539">
    <property type="term" value="P:intein-mediated protein splicing"/>
    <property type="evidence" value="ECO:0007669"/>
    <property type="project" value="InterPro"/>
</dbReference>
<dbReference type="RefSeq" id="WP_062835328.1">
    <property type="nucleotide sequence ID" value="NZ_BCNV01000001.1"/>
</dbReference>
<feature type="domain" description="Hint" evidence="2">
    <location>
        <begin position="1493"/>
        <end position="1587"/>
    </location>
</feature>
<dbReference type="InterPro" id="IPR056823">
    <property type="entry name" value="TEN-like_YD-shell"/>
</dbReference>
<dbReference type="InterPro" id="IPR006141">
    <property type="entry name" value="Intein_N"/>
</dbReference>
<dbReference type="InterPro" id="IPR036844">
    <property type="entry name" value="Hint_dom_sf"/>
</dbReference>
<name>A0A100VNA8_PAEAM</name>
<keyword evidence="1" id="KW-0677">Repeat</keyword>
<dbReference type="NCBIfam" id="TIGR01643">
    <property type="entry name" value="YD_repeat_2x"/>
    <property type="match status" value="4"/>
</dbReference>
<dbReference type="PROSITE" id="PS50817">
    <property type="entry name" value="INTEIN_N_TER"/>
    <property type="match status" value="1"/>
</dbReference>
<dbReference type="SMART" id="SM00306">
    <property type="entry name" value="HintN"/>
    <property type="match status" value="1"/>
</dbReference>
<dbReference type="PANTHER" id="PTHR32305:SF15">
    <property type="entry name" value="PROTEIN RHSA-RELATED"/>
    <property type="match status" value="1"/>
</dbReference>
<dbReference type="NCBIfam" id="TIGR03696">
    <property type="entry name" value="Rhs_assc_core"/>
    <property type="match status" value="1"/>
</dbReference>
<evidence type="ECO:0000313" key="3">
    <source>
        <dbReference type="EMBL" id="GAS82866.1"/>
    </source>
</evidence>
<dbReference type="PROSITE" id="PS50818">
    <property type="entry name" value="INTEIN_C_TER"/>
    <property type="match status" value="1"/>
</dbReference>
<dbReference type="InterPro" id="IPR050708">
    <property type="entry name" value="T6SS_VgrG/RHS"/>
</dbReference>
<dbReference type="InterPro" id="IPR045351">
    <property type="entry name" value="DUF6531"/>
</dbReference>
<comment type="caution">
    <text evidence="3">The sequence shown here is derived from an EMBL/GenBank/DDBJ whole genome shotgun (WGS) entry which is preliminary data.</text>
</comment>
<evidence type="ECO:0000259" key="2">
    <source>
        <dbReference type="SMART" id="SM00306"/>
    </source>
</evidence>
<dbReference type="SUPFAM" id="SSF51294">
    <property type="entry name" value="Hedgehog/intein (Hint) domain"/>
    <property type="match status" value="1"/>
</dbReference>
<dbReference type="InterPro" id="IPR030934">
    <property type="entry name" value="Intein_C"/>
</dbReference>
<dbReference type="InterPro" id="IPR006530">
    <property type="entry name" value="YD"/>
</dbReference>
<evidence type="ECO:0000256" key="1">
    <source>
        <dbReference type="ARBA" id="ARBA00022737"/>
    </source>
</evidence>
<dbReference type="Gene3D" id="2.170.16.10">
    <property type="entry name" value="Hedgehog/Intein (Hint) domain"/>
    <property type="match status" value="1"/>
</dbReference>
<dbReference type="PANTHER" id="PTHR32305">
    <property type="match status" value="1"/>
</dbReference>
<dbReference type="Proteomes" id="UP000069697">
    <property type="component" value="Unassembled WGS sequence"/>
</dbReference>
<dbReference type="Gene3D" id="2.180.10.10">
    <property type="entry name" value="RHS repeat-associated core"/>
    <property type="match status" value="2"/>
</dbReference>
<dbReference type="NCBIfam" id="TIGR01443">
    <property type="entry name" value="intein_Cterm"/>
    <property type="match status" value="1"/>
</dbReference>
<dbReference type="InterPro" id="IPR022385">
    <property type="entry name" value="Rhs_assc_core"/>
</dbReference>
<dbReference type="InterPro" id="IPR003587">
    <property type="entry name" value="Hint_dom_N"/>
</dbReference>
<dbReference type="Pfam" id="PF25023">
    <property type="entry name" value="TEN_YD-shell"/>
    <property type="match status" value="2"/>
</dbReference>
<protein>
    <recommendedName>
        <fullName evidence="2">Hint domain-containing protein</fullName>
    </recommendedName>
</protein>
<proteinExistence type="predicted"/>
<dbReference type="Pfam" id="PF07591">
    <property type="entry name" value="PT-HINT"/>
    <property type="match status" value="1"/>
</dbReference>
<reference evidence="4" key="2">
    <citation type="submission" date="2016-01" db="EMBL/GenBank/DDBJ databases">
        <title>Draft Genome Sequence of Paenibacillus amylolyticus Heshi-A3 that Was Isolated from Fermented Rice Bran with Aging Salted Mackerel, Which Was Named Heshiko as Traditional Fermented Seafood in Japan.</title>
        <authorList>
            <person name="Akuzawa S."/>
            <person name="Nakagawa J."/>
            <person name="Kanekatsu T."/>
            <person name="Kubota E."/>
            <person name="Ohtake R."/>
            <person name="Suzuki T."/>
            <person name="Kanesaki Y."/>
        </authorList>
    </citation>
    <scope>NUCLEOTIDE SEQUENCE [LARGE SCALE GENOMIC DNA]</scope>
    <source>
        <strain evidence="4">Heshi-A3</strain>
    </source>
</reference>
<accession>A0A100VNA8</accession>
<dbReference type="CDD" id="cd00081">
    <property type="entry name" value="Hint"/>
    <property type="match status" value="1"/>
</dbReference>
<organism evidence="3 4">
    <name type="scientific">Paenibacillus amylolyticus</name>
    <dbReference type="NCBI Taxonomy" id="1451"/>
    <lineage>
        <taxon>Bacteria</taxon>
        <taxon>Bacillati</taxon>
        <taxon>Bacillota</taxon>
        <taxon>Bacilli</taxon>
        <taxon>Bacillales</taxon>
        <taxon>Paenibacillaceae</taxon>
        <taxon>Paenibacillus</taxon>
    </lineage>
</organism>
<evidence type="ECO:0000313" key="4">
    <source>
        <dbReference type="Proteomes" id="UP000069697"/>
    </source>
</evidence>
<dbReference type="Pfam" id="PF20148">
    <property type="entry name" value="DUF6531"/>
    <property type="match status" value="1"/>
</dbReference>
<dbReference type="EMBL" id="BCNV01000001">
    <property type="protein sequence ID" value="GAS82866.1"/>
    <property type="molecule type" value="Genomic_DNA"/>
</dbReference>
<sequence>MFKKITIIWLCVILVLSGFGSFGYGGQAAAAAEGRDSLPSATYITIQSLKEQFGIKEDWIEKKLDQGYSLYQLYKALQTDRTGGEAAEKWLEAQEISEPIQMEGLRPSGSSQQNNFSINALNEDALGTGTTVDQTGLNHVDIRDDASLYMTSYGAESISTATGEMMIQSTDLSLPGLIPFDLTRVYDSARATGQLGVEYDETTQTYSNMVTPRKEEISAGLGQGWRWDIPFMEKRGDHQYILIPGVGNYRLNANLELEGYVWNDLTVKRDATVTVNGVSSSYRLSIRNGYDYLFNEAGELLQITDGYRNTVNFYYTTLNGNQAIARIENSEGQALTFAYDNLKVTVQLAGTDRKATYTQREDEGIRILREYTDALDRTTTYTYYYPESKFNFLPELQGNQNAQGVMNTALLSRITSPSSAITDYAYIPALKQIGEASSHFVFKVRERKSQFSTTEGEGVLDKVNFEYSGEDLEAYGQSATWTTKVKAENTVDTWTFSKTFSAAAHPDLVRADKHTLTGDDVTFSTEFQYDSQTKRNLPTQMTEWVSEGGRSGEKLITTIAYDANGMVTSEKRSTGQESTYAYETGKAPYHWIKPIRFTTKVNSTLERYAETTYNNQGDMLQTSTKNGYGGQLLSDSEVKLDDKGRIISSTDKGGTLAKDRIVTFSYQPNAGHLLETTSMVVHDAAGKAESLEESYSYTPAGELETTTNAAGEQEANRYDLAGRLLQTKHADGTHSTTAYDDKKNIITSTSPDGIVTTQRYNPLGLLMEEQTAYATYKYAYDGEGNVKASEDAEGNVTRYVVNAFGQATESQYPDGTTDKTTVDPVGKTVTYQDASNYKTRVKVDLLGRTTALEEYREGAFVPLQQSEYDLSGNVTASIDGNGGRTTYTYDALGQIATATTPKQETSRYFYSYQGQVTRIVSANGQTVTKQFDELGRIIKQIPPMLDGSATTFYYDKKSNLIRKQDRLGKITEYTYNSDNMLTGFKGPDTSVSYTYDEMGRRTSMTDNHGKTTYSYRDTDGMLNGLTFPDGTQLGYENNTQQRLGYTLTDAQGQSLRIHGELDTMNRVTSMDIISGMGGASTLAVSAQTPVDRMTFSYASNSLLENVSFGKGLSTSYQFDGYDLSGITVSQGTTAVHQFNYEYDGNKNIMSRTQNGSTDQFTYDELSRIQTESGTQQETYTYDSNGNRYSTGSGKIYGLKDAEYTYDSQNRLVKATGEGKTITYNYNGDGLLYERTEGEQTFRYYYDEEAKLMAEALVTSGKAELTYVYIYDMYGQLWARQAKQTGKLEYYQFNGHGDVVGLVDDAGKVLNEYTYDIWGGPLTTKETVPNVLRYSGEYWDQTVGLQYLRARWYDPGMARFIGEDTYEGELNDPLTLNLYSYVSNNPLKYVDPSGHRHESGSGGSGGNDFGFWQKEWNAFKGAHSSWSGAIDFWTMGTVSSLNEYYRVSMENPWSLQQFFTAGYLVMELNPYGKATAKLSKKGGKFVDNAISKACNCFTGGTKVQTEEGEKPIEEIEVGDKVLAKSDETGEVEYKEVIKLFQKQADEIYYVRIGDEVIETTGLHPFWLDGKGWTLVQDLKVGDLLVSSDGTKLAIDRIEIAPRQTTVYNFMVADYHSYFVSNLGIWVHNCTILSAGKNFKKHYLDHKKLLENALGTKYKKYDDETTARFLSDLGSLIDNGTVKFVGDATLQKGGDVYKVYRGNGLTMTTKQNGEWHTLLESGKGMDGKFIFK</sequence>